<evidence type="ECO:0000313" key="2">
    <source>
        <dbReference type="Proteomes" id="UP000006764"/>
    </source>
</evidence>
<organism evidence="1 2">
    <name type="scientific">Isoalcanivorax pacificus W11-5</name>
    <dbReference type="NCBI Taxonomy" id="391936"/>
    <lineage>
        <taxon>Bacteria</taxon>
        <taxon>Pseudomonadati</taxon>
        <taxon>Pseudomonadota</taxon>
        <taxon>Gammaproteobacteria</taxon>
        <taxon>Oceanospirillales</taxon>
        <taxon>Alcanivoracaceae</taxon>
        <taxon>Isoalcanivorax</taxon>
    </lineage>
</organism>
<dbReference type="HOGENOM" id="CLU_682633_0_0_6"/>
<accession>A0A0B4XNF6</accession>
<evidence type="ECO:0000313" key="1">
    <source>
        <dbReference type="EMBL" id="AJD49909.1"/>
    </source>
</evidence>
<name>A0A0B4XNF6_9GAMM</name>
<dbReference type="AlphaFoldDB" id="A0A0B4XNF6"/>
<dbReference type="EMBL" id="CP004387">
    <property type="protein sequence ID" value="AJD49909.1"/>
    <property type="molecule type" value="Genomic_DNA"/>
</dbReference>
<gene>
    <name evidence="1" type="ORF">S7S_17485</name>
</gene>
<proteinExistence type="predicted"/>
<reference evidence="1 2" key="1">
    <citation type="journal article" date="2012" name="J. Bacteriol.">
        <title>Genome sequence of an alkane-degrading bacterium, Alcanivorax pacificus type strain W11-5, isolated from deep sea sediment.</title>
        <authorList>
            <person name="Lai Q."/>
            <person name="Shao Z."/>
        </authorList>
    </citation>
    <scope>NUCLEOTIDE SEQUENCE [LARGE SCALE GENOMIC DNA]</scope>
    <source>
        <strain evidence="1 2">W11-5</strain>
    </source>
</reference>
<dbReference type="SUPFAM" id="SSF52317">
    <property type="entry name" value="Class I glutamine amidotransferase-like"/>
    <property type="match status" value="1"/>
</dbReference>
<keyword evidence="2" id="KW-1185">Reference proteome</keyword>
<sequence length="403" mass="42062">MTFALLLVACGGGGGGGPSGPPLVAFTGEISGQLVAPNGVTPIPGATVYIESPGASARVLPRGADNGACPAPQTQSEWTCSGTTGEFSFDVTGLPPGSTLHAEKGAWTLSQPLRFTAQSTGALGAVAFKTDTAAGAARIAVVTGDYDNIEYLLAKMGLGEVEDNDGLAARAGHAHVHAPRTTQVAPRSLPLKLGTEKFDLYDGNGALPSQYPDVDALFSTVNGQVRLYEYDIIYINCGADEPTTGSWRDLLSSYVSQGGALYVTDQSSVWLEGFTDYLQPAQDWGEGVGELTARVVNTAMATWLGGVTCAGGDCITGEQIQIEGMLSGWHLAQPVPGAVTPLVRADVSAAGFPGNTDAILTLTFRHGQGQVVYSSYHVSHDAPEEGYLPQERVLEYLFFSETP</sequence>
<dbReference type="InterPro" id="IPR029062">
    <property type="entry name" value="Class_I_gatase-like"/>
</dbReference>
<dbReference type="Proteomes" id="UP000006764">
    <property type="component" value="Chromosome"/>
</dbReference>
<protein>
    <submittedName>
        <fullName evidence="1">Uncharacterized protein</fullName>
    </submittedName>
</protein>
<dbReference type="KEGG" id="apac:S7S_17485"/>
<dbReference type="STRING" id="391936.S7S_17485"/>